<organism evidence="1 2">
    <name type="scientific">Funneliformis geosporum</name>
    <dbReference type="NCBI Taxonomy" id="1117311"/>
    <lineage>
        <taxon>Eukaryota</taxon>
        <taxon>Fungi</taxon>
        <taxon>Fungi incertae sedis</taxon>
        <taxon>Mucoromycota</taxon>
        <taxon>Glomeromycotina</taxon>
        <taxon>Glomeromycetes</taxon>
        <taxon>Glomerales</taxon>
        <taxon>Glomeraceae</taxon>
        <taxon>Funneliformis</taxon>
    </lineage>
</organism>
<accession>A0A9W4T2I0</accession>
<gene>
    <name evidence="1" type="ORF">FWILDA_LOCUS14544</name>
</gene>
<evidence type="ECO:0000313" key="1">
    <source>
        <dbReference type="EMBL" id="CAI2190374.1"/>
    </source>
</evidence>
<dbReference type="PANTHER" id="PTHR48174:SF5">
    <property type="entry name" value="VACUOLAR PROTEIN SORTING-ASSOCIATED PROTEIN 62"/>
    <property type="match status" value="1"/>
</dbReference>
<dbReference type="PANTHER" id="PTHR48174">
    <property type="entry name" value="DUF946 FAMILY PROTEIN"/>
    <property type="match status" value="1"/>
</dbReference>
<comment type="caution">
    <text evidence="1">The sequence shown here is derived from an EMBL/GenBank/DDBJ whole genome shotgun (WGS) entry which is preliminary data.</text>
</comment>
<proteinExistence type="predicted"/>
<dbReference type="Proteomes" id="UP001153678">
    <property type="component" value="Unassembled WGS sequence"/>
</dbReference>
<reference evidence="1" key="1">
    <citation type="submission" date="2022-08" db="EMBL/GenBank/DDBJ databases">
        <authorList>
            <person name="Kallberg Y."/>
            <person name="Tangrot J."/>
            <person name="Rosling A."/>
        </authorList>
    </citation>
    <scope>NUCLEOTIDE SEQUENCE</scope>
    <source>
        <strain evidence="1">Wild A</strain>
    </source>
</reference>
<dbReference type="OrthoDB" id="188042at2759"/>
<dbReference type="Pfam" id="PF06101">
    <property type="entry name" value="Vps62"/>
    <property type="match status" value="1"/>
</dbReference>
<dbReference type="EMBL" id="CAMKVN010006517">
    <property type="protein sequence ID" value="CAI2190374.1"/>
    <property type="molecule type" value="Genomic_DNA"/>
</dbReference>
<protein>
    <submittedName>
        <fullName evidence="1">7771_t:CDS:1</fullName>
    </submittedName>
</protein>
<dbReference type="AlphaFoldDB" id="A0A9W4T2I0"/>
<keyword evidence="2" id="KW-1185">Reference proteome</keyword>
<dbReference type="InterPro" id="IPR009291">
    <property type="entry name" value="Vps62"/>
</dbReference>
<sequence>ILNYNAFGSKVDDITTDPKVLDEIAQRFAPVVYLHPSEPYYPSDVEFLLENSIMAFGKENSDDGVYYIDPGSGKNTSAPSQLSQSSLQNFAINISGTTYRSNSPTHPGDDDTIFRLVGNETIQEDRSKTWYIPPNKPPPAYYRIHTGQADKKIYDIEYWLFYPYNGPTFHGLTPHEGDWEQATLRVYVDENAKADEPKSQVLGVWMSTHSDGGWWASSIYQSSGSNIGPLDFEEEHPIVYSAINSHANYGTIGTHKYSGFLEDHTDKGQRWPIADNLIKILEDTDRQFDVEKTEVLNNQLWVKFRGKWGRYVNYVVDIGSGPITPIEAGNINDPAQWKSQKFPFNPIPK</sequence>
<evidence type="ECO:0000313" key="2">
    <source>
        <dbReference type="Proteomes" id="UP001153678"/>
    </source>
</evidence>
<name>A0A9W4T2I0_9GLOM</name>
<feature type="non-terminal residue" evidence="1">
    <location>
        <position position="349"/>
    </location>
</feature>